<reference evidence="2 3" key="1">
    <citation type="submission" date="2022-11" db="EMBL/GenBank/DDBJ databases">
        <title>Minimal conservation of predation-associated metabolite biosynthetic gene clusters underscores biosynthetic potential of Myxococcota including descriptions for ten novel species: Archangium lansinium sp. nov., Myxococcus landrumus sp. nov., Nannocystis bai.</title>
        <authorList>
            <person name="Ahearne A."/>
            <person name="Stevens C."/>
            <person name="Phillips K."/>
        </authorList>
    </citation>
    <scope>NUCLEOTIDE SEQUENCE [LARGE SCALE GENOMIC DNA]</scope>
    <source>
        <strain evidence="2 3">MIWBW</strain>
    </source>
</reference>
<sequence length="128" mass="14834">MVRRPFLDKLLGDKPGPQAHDELAQVIRNIEAVLNTQEGYGYFRRDFGLGDYTGKRGTSALVKTLTEELQEEIERYEPRLRDVEVKMLGRDATLWLHFELTAMLRGTPLTLQLLFDTVSSRVRIQRKE</sequence>
<evidence type="ECO:0000313" key="2">
    <source>
        <dbReference type="EMBL" id="MCY1075146.1"/>
    </source>
</evidence>
<comment type="caution">
    <text evidence="2">The sequence shown here is derived from an EMBL/GenBank/DDBJ whole genome shotgun (WGS) entry which is preliminary data.</text>
</comment>
<accession>A0ABT4A0M7</accession>
<dbReference type="NCBIfam" id="TIGR03357">
    <property type="entry name" value="VI_zyme"/>
    <property type="match status" value="1"/>
</dbReference>
<evidence type="ECO:0000313" key="3">
    <source>
        <dbReference type="Proteomes" id="UP001207654"/>
    </source>
</evidence>
<feature type="domain" description="IraD/Gp25-like" evidence="1">
    <location>
        <begin position="23"/>
        <end position="108"/>
    </location>
</feature>
<dbReference type="SUPFAM" id="SSF160719">
    <property type="entry name" value="gpW/gp25-like"/>
    <property type="match status" value="1"/>
</dbReference>
<dbReference type="Pfam" id="PF04965">
    <property type="entry name" value="GPW_gp25"/>
    <property type="match status" value="1"/>
</dbReference>
<dbReference type="EMBL" id="JAPNKA010000001">
    <property type="protein sequence ID" value="MCY1075146.1"/>
    <property type="molecule type" value="Genomic_DNA"/>
</dbReference>
<dbReference type="InterPro" id="IPR017737">
    <property type="entry name" value="TssE1-like"/>
</dbReference>
<gene>
    <name evidence="2" type="primary">tssE</name>
    <name evidence="2" type="ORF">OV287_11645</name>
</gene>
<dbReference type="RefSeq" id="WP_267534095.1">
    <property type="nucleotide sequence ID" value="NZ_JAPNKA010000001.1"/>
</dbReference>
<name>A0ABT4A0M7_9BACT</name>
<evidence type="ECO:0000259" key="1">
    <source>
        <dbReference type="Pfam" id="PF04965"/>
    </source>
</evidence>
<organism evidence="2 3">
    <name type="scientific">Archangium lansingense</name>
    <dbReference type="NCBI Taxonomy" id="2995310"/>
    <lineage>
        <taxon>Bacteria</taxon>
        <taxon>Pseudomonadati</taxon>
        <taxon>Myxococcota</taxon>
        <taxon>Myxococcia</taxon>
        <taxon>Myxococcales</taxon>
        <taxon>Cystobacterineae</taxon>
        <taxon>Archangiaceae</taxon>
        <taxon>Archangium</taxon>
    </lineage>
</organism>
<dbReference type="InterPro" id="IPR007048">
    <property type="entry name" value="IraD/Gp25-like"/>
</dbReference>
<dbReference type="Gene3D" id="3.10.450.40">
    <property type="match status" value="1"/>
</dbReference>
<keyword evidence="3" id="KW-1185">Reference proteome</keyword>
<proteinExistence type="predicted"/>
<protein>
    <submittedName>
        <fullName evidence="2">Type VI secretion system baseplate subunit TssE</fullName>
    </submittedName>
</protein>
<dbReference type="Proteomes" id="UP001207654">
    <property type="component" value="Unassembled WGS sequence"/>
</dbReference>